<keyword evidence="2" id="KW-0472">Membrane</keyword>
<feature type="region of interest" description="Disordered" evidence="1">
    <location>
        <begin position="144"/>
        <end position="264"/>
    </location>
</feature>
<proteinExistence type="predicted"/>
<evidence type="ECO:0000256" key="1">
    <source>
        <dbReference type="SAM" id="MobiDB-lite"/>
    </source>
</evidence>
<feature type="transmembrane region" description="Helical" evidence="2">
    <location>
        <begin position="95"/>
        <end position="116"/>
    </location>
</feature>
<feature type="compositionally biased region" description="Pro residues" evidence="1">
    <location>
        <begin position="152"/>
        <end position="164"/>
    </location>
</feature>
<keyword evidence="4" id="KW-1185">Reference proteome</keyword>
<protein>
    <submittedName>
        <fullName evidence="3">Uncharacterized protein</fullName>
    </submittedName>
</protein>
<feature type="region of interest" description="Disordered" evidence="1">
    <location>
        <begin position="54"/>
        <end position="91"/>
    </location>
</feature>
<reference evidence="3 4" key="1">
    <citation type="journal article" date="2019" name="Nat. Ecol. Evol.">
        <title>Megaphylogeny resolves global patterns of mushroom evolution.</title>
        <authorList>
            <person name="Varga T."/>
            <person name="Krizsan K."/>
            <person name="Foldi C."/>
            <person name="Dima B."/>
            <person name="Sanchez-Garcia M."/>
            <person name="Sanchez-Ramirez S."/>
            <person name="Szollosi G.J."/>
            <person name="Szarkandi J.G."/>
            <person name="Papp V."/>
            <person name="Albert L."/>
            <person name="Andreopoulos W."/>
            <person name="Angelini C."/>
            <person name="Antonin V."/>
            <person name="Barry K.W."/>
            <person name="Bougher N.L."/>
            <person name="Buchanan P."/>
            <person name="Buyck B."/>
            <person name="Bense V."/>
            <person name="Catcheside P."/>
            <person name="Chovatia M."/>
            <person name="Cooper J."/>
            <person name="Damon W."/>
            <person name="Desjardin D."/>
            <person name="Finy P."/>
            <person name="Geml J."/>
            <person name="Haridas S."/>
            <person name="Hughes K."/>
            <person name="Justo A."/>
            <person name="Karasinski D."/>
            <person name="Kautmanova I."/>
            <person name="Kiss B."/>
            <person name="Kocsube S."/>
            <person name="Kotiranta H."/>
            <person name="LaButti K.M."/>
            <person name="Lechner B.E."/>
            <person name="Liimatainen K."/>
            <person name="Lipzen A."/>
            <person name="Lukacs Z."/>
            <person name="Mihaltcheva S."/>
            <person name="Morgado L.N."/>
            <person name="Niskanen T."/>
            <person name="Noordeloos M.E."/>
            <person name="Ohm R.A."/>
            <person name="Ortiz-Santana B."/>
            <person name="Ovrebo C."/>
            <person name="Racz N."/>
            <person name="Riley R."/>
            <person name="Savchenko A."/>
            <person name="Shiryaev A."/>
            <person name="Soop K."/>
            <person name="Spirin V."/>
            <person name="Szebenyi C."/>
            <person name="Tomsovsky M."/>
            <person name="Tulloss R.E."/>
            <person name="Uehling J."/>
            <person name="Grigoriev I.V."/>
            <person name="Vagvolgyi C."/>
            <person name="Papp T."/>
            <person name="Martin F.M."/>
            <person name="Miettinen O."/>
            <person name="Hibbett D.S."/>
            <person name="Nagy L.G."/>
        </authorList>
    </citation>
    <scope>NUCLEOTIDE SEQUENCE [LARGE SCALE GENOMIC DNA]</scope>
    <source>
        <strain evidence="3 4">FP101781</strain>
    </source>
</reference>
<name>A0A4Y7SUN0_COPMI</name>
<comment type="caution">
    <text evidence="3">The sequence shown here is derived from an EMBL/GenBank/DDBJ whole genome shotgun (WGS) entry which is preliminary data.</text>
</comment>
<gene>
    <name evidence="3" type="ORF">FA13DRAFT_1169171</name>
</gene>
<evidence type="ECO:0000313" key="4">
    <source>
        <dbReference type="Proteomes" id="UP000298030"/>
    </source>
</evidence>
<organism evidence="3 4">
    <name type="scientific">Coprinellus micaceus</name>
    <name type="common">Glistening ink-cap mushroom</name>
    <name type="synonym">Coprinus micaceus</name>
    <dbReference type="NCBI Taxonomy" id="71717"/>
    <lineage>
        <taxon>Eukaryota</taxon>
        <taxon>Fungi</taxon>
        <taxon>Dikarya</taxon>
        <taxon>Basidiomycota</taxon>
        <taxon>Agaricomycotina</taxon>
        <taxon>Agaricomycetes</taxon>
        <taxon>Agaricomycetidae</taxon>
        <taxon>Agaricales</taxon>
        <taxon>Agaricineae</taxon>
        <taxon>Psathyrellaceae</taxon>
        <taxon>Coprinellus</taxon>
    </lineage>
</organism>
<dbReference type="Proteomes" id="UP000298030">
    <property type="component" value="Unassembled WGS sequence"/>
</dbReference>
<dbReference type="EMBL" id="QPFP01000057">
    <property type="protein sequence ID" value="TEB25431.1"/>
    <property type="molecule type" value="Genomic_DNA"/>
</dbReference>
<evidence type="ECO:0000313" key="3">
    <source>
        <dbReference type="EMBL" id="TEB25431.1"/>
    </source>
</evidence>
<feature type="compositionally biased region" description="Polar residues" evidence="1">
    <location>
        <begin position="81"/>
        <end position="91"/>
    </location>
</feature>
<feature type="compositionally biased region" description="Low complexity" evidence="1">
    <location>
        <begin position="188"/>
        <end position="210"/>
    </location>
</feature>
<sequence length="264" mass="27721">MGSQCHTSICYDESCNYVWVPYARLGGGANNDTIRLASRETSTNLDTQWRIAPLPTTSDATSSTSSTASSTAPITATSDAVASNSSTPRSQVGTIVGGTVAGIALICFTVLGVLWYRLKKRRWIEAQVAPSSLSHPPMTESVSYWPVSGPATPGPHPSQIPPPHTATRRKAASSPLSPTPPNEVLSGSAPSQALSLSTSSSTPLFSPGSQWSTIGLPAASDPSLLHDHPPSQARGPIEQVAEDSGIRLRGEIPAPERPPMYSMH</sequence>
<keyword evidence="2" id="KW-0812">Transmembrane</keyword>
<dbReference type="AlphaFoldDB" id="A0A4Y7SUN0"/>
<evidence type="ECO:0000256" key="2">
    <source>
        <dbReference type="SAM" id="Phobius"/>
    </source>
</evidence>
<accession>A0A4Y7SUN0</accession>
<feature type="compositionally biased region" description="Low complexity" evidence="1">
    <location>
        <begin position="55"/>
        <end position="80"/>
    </location>
</feature>
<keyword evidence="2" id="KW-1133">Transmembrane helix</keyword>